<evidence type="ECO:0008006" key="3">
    <source>
        <dbReference type="Google" id="ProtNLM"/>
    </source>
</evidence>
<feature type="signal peptide" evidence="1">
    <location>
        <begin position="1"/>
        <end position="18"/>
    </location>
</feature>
<feature type="chain" id="PRO_5031389415" description="SPOR domain-containing protein" evidence="1">
    <location>
        <begin position="19"/>
        <end position="983"/>
    </location>
</feature>
<dbReference type="Gene3D" id="2.60.40.10">
    <property type="entry name" value="Immunoglobulins"/>
    <property type="match status" value="2"/>
</dbReference>
<evidence type="ECO:0000256" key="1">
    <source>
        <dbReference type="SAM" id="SignalP"/>
    </source>
</evidence>
<dbReference type="EMBL" id="DRGM01000114">
    <property type="protein sequence ID" value="HEA16859.1"/>
    <property type="molecule type" value="Genomic_DNA"/>
</dbReference>
<proteinExistence type="predicted"/>
<dbReference type="InterPro" id="IPR013783">
    <property type="entry name" value="Ig-like_fold"/>
</dbReference>
<reference evidence="2" key="1">
    <citation type="journal article" date="2020" name="mSystems">
        <title>Genome- and Community-Level Interaction Insights into Carbon Utilization and Element Cycling Functions of Hydrothermarchaeota in Hydrothermal Sediment.</title>
        <authorList>
            <person name="Zhou Z."/>
            <person name="Liu Y."/>
            <person name="Xu W."/>
            <person name="Pan J."/>
            <person name="Luo Z.H."/>
            <person name="Li M."/>
        </authorList>
    </citation>
    <scope>NUCLEOTIDE SEQUENCE [LARGE SCALE GENOMIC DNA]</scope>
    <source>
        <strain evidence="2">HyVt-346</strain>
    </source>
</reference>
<sequence>MIRMLAIGVLLFSPMSLASSVQTNDVLRTIKAIQAKLNQAPSQTDAQQQPTVQNEFGQSIVQRIATGEFLLFSLHLNDEYLGEAFAIKSEQGVLLGLSGLVEILQLAINVDVANGTAAGWFINEANLFALNATEPANLIANNQMVTLSAQQLLIDDDIYIDAAILQRAFSVSITPDYANLTLELTTEQLFPVAAQQQRQKRLFNNQRKGDNQPTQPWKASPYQAVSMPVADLQLNYRRDNDSSRTSYSLLGAQDFAYLSAEYFLAGREQDLLSDSRLTFSKQDVNNNLLGAFAASELEFGDITATQIGSRYNGQYGRGFKFSNYQLDRKIDNNRINLTGAIQPGWDVELYRNGILIEQQLSLADGRYIFDSIDLLYGENNFELIFYGPQGQVERKTEYYFIDGNQLAQGEAAYEISVSEQGKQLLGSESNTQQSGWLAAGRYERGLTDNIAIYTGAMAQKREGDEFYQFAFGSNINLFERLLVNLDYEQNNQQQNELELTARTQLAEQSLLFSVTDRSDQQQDLQSYQFDMSGELMQNRYGRLNYQNNFLLQHSSSGRDLKQAYNRFNYSYSGFSVNNLLQWQNVNEQSKVYGATRVQGRIGRLYSRFGFDYLLSPDSDILSYQAEFNRSITAKLQAELTLKNTLNENIQSADLGLNWQNDDFNLSSTINYDSNDNWLVSLYSRFSFGYDAENNRTFMSNRSLTSTGSLLVKVFLDQNNNGIMDPDEQGVAGIKVKGLQNYRQAITDENGIALLTSMPANRTTDIVLDRDSFPDPFFVPAHDGFSITPRAGFIEYMDYPLNNASEIEGVVYKQQGEHTQIQPYAKITLLDQNDKEVANTQAAYDGYYLFTDLRPGQYRAVVDDSFKERKALKNTQQVTVDLSAAGDVLVGVDFTLKSLEEVSGTIVNAGNFSSLMMLKAYLRLISPRLKLQQQDVFYIHDQQQSKYILALGYAEQAQPEFADLCQSLIQQGLQCDIEQRTILH</sequence>
<accession>A0A7V1CZ38</accession>
<dbReference type="Proteomes" id="UP000886188">
    <property type="component" value="Unassembled WGS sequence"/>
</dbReference>
<dbReference type="AlphaFoldDB" id="A0A7V1CZ38"/>
<protein>
    <recommendedName>
        <fullName evidence="3">SPOR domain-containing protein</fullName>
    </recommendedName>
</protein>
<gene>
    <name evidence="2" type="ORF">ENH88_10525</name>
</gene>
<name>A0A7V1CZ38_9GAMM</name>
<comment type="caution">
    <text evidence="2">The sequence shown here is derived from an EMBL/GenBank/DDBJ whole genome shotgun (WGS) entry which is preliminary data.</text>
</comment>
<keyword evidence="1" id="KW-0732">Signal</keyword>
<organism evidence="2">
    <name type="scientific">Pseudoalteromonas prydzensis</name>
    <dbReference type="NCBI Taxonomy" id="182141"/>
    <lineage>
        <taxon>Bacteria</taxon>
        <taxon>Pseudomonadati</taxon>
        <taxon>Pseudomonadota</taxon>
        <taxon>Gammaproteobacteria</taxon>
        <taxon>Alteromonadales</taxon>
        <taxon>Pseudoalteromonadaceae</taxon>
        <taxon>Pseudoalteromonas</taxon>
    </lineage>
</organism>
<evidence type="ECO:0000313" key="2">
    <source>
        <dbReference type="EMBL" id="HEA16859.1"/>
    </source>
</evidence>
<dbReference type="SUPFAM" id="SSF49478">
    <property type="entry name" value="Cna protein B-type domain"/>
    <property type="match status" value="1"/>
</dbReference>
<dbReference type="SUPFAM" id="SSF117074">
    <property type="entry name" value="Hypothetical protein PA1324"/>
    <property type="match status" value="1"/>
</dbReference>